<feature type="transmembrane region" description="Helical" evidence="2">
    <location>
        <begin position="174"/>
        <end position="192"/>
    </location>
</feature>
<dbReference type="STRING" id="6526.A0A2C9KZH5"/>
<accession>A0A2C9KZH5</accession>
<dbReference type="PANTHER" id="PTHR23302:SF40">
    <property type="entry name" value="TRANSMEMBRANE CHANNEL-LIKE PROTEIN"/>
    <property type="match status" value="1"/>
</dbReference>
<dbReference type="KEGG" id="bgt:106070187"/>
<evidence type="ECO:0000256" key="2">
    <source>
        <dbReference type="SAM" id="Phobius"/>
    </source>
</evidence>
<reference evidence="3" key="1">
    <citation type="submission" date="2020-05" db="UniProtKB">
        <authorList>
            <consortium name="EnsemblMetazoa"/>
        </authorList>
    </citation>
    <scope>IDENTIFICATION</scope>
    <source>
        <strain evidence="3">BB02</strain>
    </source>
</reference>
<dbReference type="VEuPathDB" id="VectorBase:BGLB025306"/>
<keyword evidence="2" id="KW-0472">Membrane</keyword>
<keyword evidence="2" id="KW-0812">Transmembrane</keyword>
<dbReference type="GO" id="GO:0008381">
    <property type="term" value="F:mechanosensitive monoatomic ion channel activity"/>
    <property type="evidence" value="ECO:0007669"/>
    <property type="project" value="TreeGrafter"/>
</dbReference>
<proteinExistence type="predicted"/>
<dbReference type="VEuPathDB" id="VectorBase:BGLAX_046555"/>
<evidence type="ECO:0000256" key="1">
    <source>
        <dbReference type="SAM" id="MobiDB-lite"/>
    </source>
</evidence>
<dbReference type="Proteomes" id="UP000076420">
    <property type="component" value="Unassembled WGS sequence"/>
</dbReference>
<dbReference type="GO" id="GO:0005886">
    <property type="term" value="C:plasma membrane"/>
    <property type="evidence" value="ECO:0007669"/>
    <property type="project" value="InterPro"/>
</dbReference>
<sequence length="221" mass="25871">EEEAILRIIEHDNDDEFEINMNADSDSSKDRDEDIDSEEEERRERRRRAERRINEEILMEKINQCKELIEGVKKHTWKMSKKLDVLRKAKAYVEKFEGKLSRGQGYQQRGKQLLKQLSRSWKNGMASLVPWEMKIKQIEVFSLIRQPGVVKYSLVFYGYYGNARTIGSGYRLPLAYLLANLAAFAYSFIVVLKTQEFRMPQGQLPQDILNGEAGEFQVAHF</sequence>
<dbReference type="AlphaFoldDB" id="A0A2C9KZH5"/>
<protein>
    <submittedName>
        <fullName evidence="3">Uncharacterized protein</fullName>
    </submittedName>
</protein>
<dbReference type="InterPro" id="IPR038900">
    <property type="entry name" value="TMC"/>
</dbReference>
<evidence type="ECO:0000313" key="4">
    <source>
        <dbReference type="Proteomes" id="UP000076420"/>
    </source>
</evidence>
<name>A0A2C9KZH5_BIOGL</name>
<dbReference type="PANTHER" id="PTHR23302">
    <property type="entry name" value="TRANSMEMBRANE CHANNEL-RELATED"/>
    <property type="match status" value="1"/>
</dbReference>
<dbReference type="EnsemblMetazoa" id="BGLB025306-RA">
    <property type="protein sequence ID" value="BGLB025306-PA"/>
    <property type="gene ID" value="BGLB025306"/>
</dbReference>
<gene>
    <name evidence="3" type="primary">106070187</name>
</gene>
<evidence type="ECO:0000313" key="3">
    <source>
        <dbReference type="EnsemblMetazoa" id="BGLB025306-PA"/>
    </source>
</evidence>
<feature type="region of interest" description="Disordered" evidence="1">
    <location>
        <begin position="13"/>
        <end position="42"/>
    </location>
</feature>
<organism evidence="3 4">
    <name type="scientific">Biomphalaria glabrata</name>
    <name type="common">Bloodfluke planorb</name>
    <name type="synonym">Freshwater snail</name>
    <dbReference type="NCBI Taxonomy" id="6526"/>
    <lineage>
        <taxon>Eukaryota</taxon>
        <taxon>Metazoa</taxon>
        <taxon>Spiralia</taxon>
        <taxon>Lophotrochozoa</taxon>
        <taxon>Mollusca</taxon>
        <taxon>Gastropoda</taxon>
        <taxon>Heterobranchia</taxon>
        <taxon>Euthyneura</taxon>
        <taxon>Panpulmonata</taxon>
        <taxon>Hygrophila</taxon>
        <taxon>Lymnaeoidea</taxon>
        <taxon>Planorbidae</taxon>
        <taxon>Biomphalaria</taxon>
    </lineage>
</organism>
<keyword evidence="2" id="KW-1133">Transmembrane helix</keyword>